<reference evidence="10" key="2">
    <citation type="journal article" date="2023" name="BMC Genomics">
        <title>Pest status, molecular evolution, and epigenetic factors derived from the genome assembly of Frankliniella fusca, a thysanopteran phytovirus vector.</title>
        <authorList>
            <person name="Catto M.A."/>
            <person name="Labadie P.E."/>
            <person name="Jacobson A.L."/>
            <person name="Kennedy G.G."/>
            <person name="Srinivasan R."/>
            <person name="Hunt B.G."/>
        </authorList>
    </citation>
    <scope>NUCLEOTIDE SEQUENCE</scope>
    <source>
        <strain evidence="10">PL_HMW_Pooled</strain>
    </source>
</reference>
<feature type="domain" description="DDE Tnp4" evidence="8">
    <location>
        <begin position="454"/>
        <end position="614"/>
    </location>
</feature>
<accession>A0AAE1HX50</accession>
<keyword evidence="2" id="KW-0479">Metal-binding</keyword>
<feature type="domain" description="THAP-type" evidence="7">
    <location>
        <begin position="7"/>
        <end position="69"/>
    </location>
</feature>
<gene>
    <name evidence="10" type="ORF">KUF71_003479</name>
</gene>
<dbReference type="EMBL" id="JAHWGI010001401">
    <property type="protein sequence ID" value="KAK3929472.1"/>
    <property type="molecule type" value="Genomic_DNA"/>
</dbReference>
<keyword evidence="3" id="KW-0863">Zinc-finger</keyword>
<dbReference type="SUPFAM" id="SSF57716">
    <property type="entry name" value="Glucocorticoid receptor-like (DNA-binding domain)"/>
    <property type="match status" value="1"/>
</dbReference>
<feature type="region of interest" description="Disordered" evidence="6">
    <location>
        <begin position="148"/>
        <end position="167"/>
    </location>
</feature>
<evidence type="ECO:0000256" key="3">
    <source>
        <dbReference type="ARBA" id="ARBA00022771"/>
    </source>
</evidence>
<evidence type="ECO:0000259" key="8">
    <source>
        <dbReference type="Pfam" id="PF13359"/>
    </source>
</evidence>
<reference evidence="10" key="1">
    <citation type="submission" date="2021-07" db="EMBL/GenBank/DDBJ databases">
        <authorList>
            <person name="Catto M.A."/>
            <person name="Jacobson A."/>
            <person name="Kennedy G."/>
            <person name="Labadie P."/>
            <person name="Hunt B.G."/>
            <person name="Srinivasan R."/>
        </authorList>
    </citation>
    <scope>NUCLEOTIDE SEQUENCE</scope>
    <source>
        <strain evidence="10">PL_HMW_Pooled</strain>
        <tissue evidence="10">Head</tissue>
    </source>
</reference>
<dbReference type="Pfam" id="PF13613">
    <property type="entry name" value="HTH_Tnp_4"/>
    <property type="match status" value="1"/>
</dbReference>
<dbReference type="InterPro" id="IPR006612">
    <property type="entry name" value="THAP_Znf"/>
</dbReference>
<protein>
    <submittedName>
        <fullName evidence="10">2,3-bisphosphoglycerate-independent phosphoglycerate mutase</fullName>
    </submittedName>
</protein>
<dbReference type="InterPro" id="IPR027806">
    <property type="entry name" value="HARBI1_dom"/>
</dbReference>
<organism evidence="10 11">
    <name type="scientific">Frankliniella fusca</name>
    <dbReference type="NCBI Taxonomy" id="407009"/>
    <lineage>
        <taxon>Eukaryota</taxon>
        <taxon>Metazoa</taxon>
        <taxon>Ecdysozoa</taxon>
        <taxon>Arthropoda</taxon>
        <taxon>Hexapoda</taxon>
        <taxon>Insecta</taxon>
        <taxon>Pterygota</taxon>
        <taxon>Neoptera</taxon>
        <taxon>Paraneoptera</taxon>
        <taxon>Thysanoptera</taxon>
        <taxon>Terebrantia</taxon>
        <taxon>Thripoidea</taxon>
        <taxon>Thripidae</taxon>
        <taxon>Frankliniella</taxon>
    </lineage>
</organism>
<evidence type="ECO:0000256" key="5">
    <source>
        <dbReference type="ARBA" id="ARBA00023125"/>
    </source>
</evidence>
<feature type="compositionally biased region" description="Low complexity" evidence="6">
    <location>
        <begin position="151"/>
        <end position="162"/>
    </location>
</feature>
<dbReference type="AlphaFoldDB" id="A0AAE1HX50"/>
<dbReference type="Proteomes" id="UP001219518">
    <property type="component" value="Unassembled WGS sequence"/>
</dbReference>
<keyword evidence="4" id="KW-0862">Zinc</keyword>
<keyword evidence="5" id="KW-0238">DNA-binding</keyword>
<keyword evidence="11" id="KW-1185">Reference proteome</keyword>
<evidence type="ECO:0000256" key="1">
    <source>
        <dbReference type="ARBA" id="ARBA00001968"/>
    </source>
</evidence>
<evidence type="ECO:0000313" key="10">
    <source>
        <dbReference type="EMBL" id="KAK3929472.1"/>
    </source>
</evidence>
<evidence type="ECO:0000256" key="4">
    <source>
        <dbReference type="ARBA" id="ARBA00022833"/>
    </source>
</evidence>
<sequence>MRQRRKCYYRNCGHSETGNKKSGKNCSFYPLPKDYVLCSRWLIAGGVDKLTPKRVTAYNCFICSCHFPNGKSQGPVEWVEEEGCEDFIGPSGKGRRPSALVVYSPVKSLWRLRGKAARLSAKKHLKRIMDTGETEIYSDLGVGILPPSPSPQRSSCPSPLRPEMTASNTGGAVRNILEDMVDTEDRQSLDTFHETRVDFSDLSTILTCSDDNKRLASDENNNNMKEIFVTCSTPADVEVIRLAVKDSILKEVLWHKPLMHDFASNIISEETKPAKLNSRATGSNTLPRRMASFSNGSSPHVLEFCSVAVQCNRSFICYRKAKLLSENEFQFYTGISQSAFELLFEFLGGDEVCSKLKYSYSKNTPKRSISKGDLSPKDKLLMTLLRLRRGIPLCDLRILFNISEGYASKVVYTWVRFMSLQFKKLEENMFTSVEAQNGLRPKCLSDFQNLRVIIDSSEFRIQKPYNFQYQSNTFSDYKSGNTTKFLIGMSCFGGLSYISEAFEGIISDRQLLIKCGFLDKMQPHEAVMADTGFDAEDLFDERDLELLLIPAFLGNRQNFTARELILNRTIAVSRVHVETLIGKIKQFRLVRYIIPNTMLPIASDLVRVCAFLVNFRTPFIKDDDRNEDDED</sequence>
<dbReference type="InterPro" id="IPR027805">
    <property type="entry name" value="Transposase_HTH_dom"/>
</dbReference>
<dbReference type="GO" id="GO:0008270">
    <property type="term" value="F:zinc ion binding"/>
    <property type="evidence" value="ECO:0007669"/>
    <property type="project" value="UniProtKB-KW"/>
</dbReference>
<dbReference type="GO" id="GO:0003677">
    <property type="term" value="F:DNA binding"/>
    <property type="evidence" value="ECO:0007669"/>
    <property type="project" value="UniProtKB-KW"/>
</dbReference>
<dbReference type="Pfam" id="PF13359">
    <property type="entry name" value="DDE_Tnp_4"/>
    <property type="match status" value="1"/>
</dbReference>
<dbReference type="Pfam" id="PF05485">
    <property type="entry name" value="THAP"/>
    <property type="match status" value="1"/>
</dbReference>
<dbReference type="PANTHER" id="PTHR23080">
    <property type="entry name" value="THAP DOMAIN PROTEIN"/>
    <property type="match status" value="1"/>
</dbReference>
<evidence type="ECO:0000256" key="6">
    <source>
        <dbReference type="SAM" id="MobiDB-lite"/>
    </source>
</evidence>
<evidence type="ECO:0000259" key="9">
    <source>
        <dbReference type="Pfam" id="PF13613"/>
    </source>
</evidence>
<comment type="caution">
    <text evidence="10">The sequence shown here is derived from an EMBL/GenBank/DDBJ whole genome shotgun (WGS) entry which is preliminary data.</text>
</comment>
<evidence type="ECO:0000313" key="11">
    <source>
        <dbReference type="Proteomes" id="UP001219518"/>
    </source>
</evidence>
<evidence type="ECO:0000259" key="7">
    <source>
        <dbReference type="Pfam" id="PF05485"/>
    </source>
</evidence>
<evidence type="ECO:0000256" key="2">
    <source>
        <dbReference type="ARBA" id="ARBA00022723"/>
    </source>
</evidence>
<comment type="cofactor">
    <cofactor evidence="1">
        <name>a divalent metal cation</name>
        <dbReference type="ChEBI" id="CHEBI:60240"/>
    </cofactor>
</comment>
<proteinExistence type="predicted"/>
<feature type="domain" description="Transposase Helix-turn-helix" evidence="9">
    <location>
        <begin position="374"/>
        <end position="422"/>
    </location>
</feature>
<name>A0AAE1HX50_9NEOP</name>